<keyword evidence="3 6" id="KW-0815">Transposition</keyword>
<dbReference type="Pfam" id="PF00872">
    <property type="entry name" value="Transposase_mut"/>
    <property type="match status" value="1"/>
</dbReference>
<evidence type="ECO:0000256" key="3">
    <source>
        <dbReference type="ARBA" id="ARBA00022578"/>
    </source>
</evidence>
<keyword evidence="4 6" id="KW-0238">DNA-binding</keyword>
<name>A0ABU0NGA3_STRRH</name>
<sequence length="129" mass="15101">MPEFVPFLQFDTEIRRVVCTTNAIESVNARIRRAVRARGLFPHEATALECFYMAVMSLDLTGQGRKRWTVRWKPGLQASDHAFDGRLSIGRRQFTPPELHRWLDRPAPHLDQDSRRDPRTPRRLFTQDS</sequence>
<evidence type="ECO:0000256" key="7">
    <source>
        <dbReference type="SAM" id="MobiDB-lite"/>
    </source>
</evidence>
<comment type="function">
    <text evidence="1 6">Required for the transposition of the insertion element.</text>
</comment>
<evidence type="ECO:0000256" key="1">
    <source>
        <dbReference type="ARBA" id="ARBA00002190"/>
    </source>
</evidence>
<accession>A0ABU0NGA3</accession>
<organism evidence="8 9">
    <name type="scientific">Streptomyces rishiriensis</name>
    <dbReference type="NCBI Taxonomy" id="68264"/>
    <lineage>
        <taxon>Bacteria</taxon>
        <taxon>Bacillati</taxon>
        <taxon>Actinomycetota</taxon>
        <taxon>Actinomycetes</taxon>
        <taxon>Kitasatosporales</taxon>
        <taxon>Streptomycetaceae</taxon>
        <taxon>Streptomyces</taxon>
    </lineage>
</organism>
<dbReference type="Proteomes" id="UP001230654">
    <property type="component" value="Unassembled WGS sequence"/>
</dbReference>
<comment type="caution">
    <text evidence="8">The sequence shown here is derived from an EMBL/GenBank/DDBJ whole genome shotgun (WGS) entry which is preliminary data.</text>
</comment>
<feature type="region of interest" description="Disordered" evidence="7">
    <location>
        <begin position="102"/>
        <end position="129"/>
    </location>
</feature>
<proteinExistence type="inferred from homology"/>
<evidence type="ECO:0000256" key="6">
    <source>
        <dbReference type="RuleBase" id="RU365089"/>
    </source>
</evidence>
<protein>
    <recommendedName>
        <fullName evidence="6">Mutator family transposase</fullName>
    </recommendedName>
</protein>
<dbReference type="InterPro" id="IPR001207">
    <property type="entry name" value="Transposase_mutator"/>
</dbReference>
<evidence type="ECO:0000256" key="5">
    <source>
        <dbReference type="ARBA" id="ARBA00023172"/>
    </source>
</evidence>
<evidence type="ECO:0000313" key="8">
    <source>
        <dbReference type="EMBL" id="MDQ0578137.1"/>
    </source>
</evidence>
<dbReference type="EMBL" id="JAUSWV010000001">
    <property type="protein sequence ID" value="MDQ0578137.1"/>
    <property type="molecule type" value="Genomic_DNA"/>
</dbReference>
<comment type="similarity">
    <text evidence="2 6">Belongs to the transposase mutator family.</text>
</comment>
<keyword evidence="5 6" id="KW-0233">DNA recombination</keyword>
<evidence type="ECO:0000256" key="2">
    <source>
        <dbReference type="ARBA" id="ARBA00010961"/>
    </source>
</evidence>
<dbReference type="PANTHER" id="PTHR33217:SF8">
    <property type="entry name" value="MUTATOR FAMILY TRANSPOSASE"/>
    <property type="match status" value="1"/>
</dbReference>
<feature type="compositionally biased region" description="Basic and acidic residues" evidence="7">
    <location>
        <begin position="102"/>
        <end position="120"/>
    </location>
</feature>
<reference evidence="8 9" key="1">
    <citation type="submission" date="2023-07" db="EMBL/GenBank/DDBJ databases">
        <title>Comparative genomics of wheat-associated soil bacteria to identify genetic determinants of phenazine resistance.</title>
        <authorList>
            <person name="Mouncey N."/>
        </authorList>
    </citation>
    <scope>NUCLEOTIDE SEQUENCE [LARGE SCALE GENOMIC DNA]</scope>
    <source>
        <strain evidence="8 9">B2I6</strain>
    </source>
</reference>
<evidence type="ECO:0000256" key="4">
    <source>
        <dbReference type="ARBA" id="ARBA00023125"/>
    </source>
</evidence>
<gene>
    <name evidence="8" type="ORF">QF030_000315</name>
</gene>
<keyword evidence="6" id="KW-0814">Transposable element</keyword>
<dbReference type="PANTHER" id="PTHR33217">
    <property type="entry name" value="TRANSPOSASE FOR INSERTION SEQUENCE ELEMENT IS1081"/>
    <property type="match status" value="1"/>
</dbReference>
<evidence type="ECO:0000313" key="9">
    <source>
        <dbReference type="Proteomes" id="UP001230654"/>
    </source>
</evidence>
<keyword evidence="9" id="KW-1185">Reference proteome</keyword>